<reference evidence="2 3" key="1">
    <citation type="submission" date="2017-06" db="EMBL/GenBank/DDBJ databases">
        <authorList>
            <person name="Kim H.J."/>
            <person name="Triplett B.A."/>
        </authorList>
    </citation>
    <scope>NUCLEOTIDE SEQUENCE [LARGE SCALE GENOMIC DNA]</scope>
    <source>
        <strain evidence="2 3">DSM 14713</strain>
    </source>
</reference>
<name>A0A250ILD8_9BACT</name>
<keyword evidence="1" id="KW-0732">Signal</keyword>
<feature type="chain" id="PRO_5012242056" evidence="1">
    <location>
        <begin position="24"/>
        <end position="344"/>
    </location>
</feature>
<dbReference type="Proteomes" id="UP000217289">
    <property type="component" value="Chromosome"/>
</dbReference>
<proteinExistence type="predicted"/>
<dbReference type="AlphaFoldDB" id="A0A250ILD8"/>
<keyword evidence="3" id="KW-1185">Reference proteome</keyword>
<keyword evidence="2" id="KW-0449">Lipoprotein</keyword>
<dbReference type="KEGG" id="mbd:MEBOL_005517"/>
<evidence type="ECO:0000313" key="3">
    <source>
        <dbReference type="Proteomes" id="UP000217289"/>
    </source>
</evidence>
<organism evidence="2 3">
    <name type="scientific">Melittangium boletus DSM 14713</name>
    <dbReference type="NCBI Taxonomy" id="1294270"/>
    <lineage>
        <taxon>Bacteria</taxon>
        <taxon>Pseudomonadati</taxon>
        <taxon>Myxococcota</taxon>
        <taxon>Myxococcia</taxon>
        <taxon>Myxococcales</taxon>
        <taxon>Cystobacterineae</taxon>
        <taxon>Archangiaceae</taxon>
        <taxon>Melittangium</taxon>
    </lineage>
</organism>
<evidence type="ECO:0000256" key="1">
    <source>
        <dbReference type="SAM" id="SignalP"/>
    </source>
</evidence>
<feature type="signal peptide" evidence="1">
    <location>
        <begin position="1"/>
        <end position="23"/>
    </location>
</feature>
<accession>A0A250ILD8</accession>
<evidence type="ECO:0000313" key="2">
    <source>
        <dbReference type="EMBL" id="ATB32042.1"/>
    </source>
</evidence>
<sequence>MMTRRIWLVVIAALFAWPTAAHACSCAKESTNLPTALRTARSGATAIYRARLISVDSRAFGGLASAEVLEVFKGQLKPGDRLELPSGGGGDCTIAFEAGREYLMYAHRENPAEVYFCSRTRLVTEGDSELVWLRTGKLPPVPVALQRESVSCEPCDHFSIGGRLIAAPGAAPGLWEWQPQAAAAMKAGKPFYTRSDPASTPTSFVMVGRSWDGKPFELTQTPHHSVDAACMQKVQLRWCKSLDVSTPAPNMYPRFQCVEPGEALPQCDESKSRKAAWMPLEVLSPEQCDWHSPDEPTCYLSATARPFGQRAPPSAILLCHPGPDGGRRYSCRVARTPMPTSPNP</sequence>
<gene>
    <name evidence="2" type="ORF">MEBOL_005517</name>
</gene>
<protein>
    <submittedName>
        <fullName evidence="2">Lipoprotein</fullName>
    </submittedName>
</protein>
<dbReference type="EMBL" id="CP022163">
    <property type="protein sequence ID" value="ATB32042.1"/>
    <property type="molecule type" value="Genomic_DNA"/>
</dbReference>